<dbReference type="CDD" id="cd07389">
    <property type="entry name" value="MPP_PhoD"/>
    <property type="match status" value="1"/>
</dbReference>
<dbReference type="PROSITE" id="PS50020">
    <property type="entry name" value="WW_DOMAIN_2"/>
    <property type="match status" value="1"/>
</dbReference>
<proteinExistence type="predicted"/>
<evidence type="ECO:0000313" key="3">
    <source>
        <dbReference type="EMBL" id="RKF73176.1"/>
    </source>
</evidence>
<feature type="region of interest" description="Disordered" evidence="1">
    <location>
        <begin position="1"/>
        <end position="82"/>
    </location>
</feature>
<evidence type="ECO:0000256" key="1">
    <source>
        <dbReference type="SAM" id="MobiDB-lite"/>
    </source>
</evidence>
<comment type="caution">
    <text evidence="3">The sequence shown here is derived from an EMBL/GenBank/DDBJ whole genome shotgun (WGS) entry which is preliminary data.</text>
</comment>
<dbReference type="GO" id="GO:0016020">
    <property type="term" value="C:membrane"/>
    <property type="evidence" value="ECO:0007669"/>
    <property type="project" value="TreeGrafter"/>
</dbReference>
<feature type="region of interest" description="Disordered" evidence="1">
    <location>
        <begin position="99"/>
        <end position="202"/>
    </location>
</feature>
<feature type="compositionally biased region" description="Polar residues" evidence="1">
    <location>
        <begin position="157"/>
        <end position="190"/>
    </location>
</feature>
<feature type="compositionally biased region" description="Low complexity" evidence="1">
    <location>
        <begin position="101"/>
        <end position="111"/>
    </location>
</feature>
<dbReference type="PANTHER" id="PTHR46689">
    <property type="entry name" value="MEMBRANE PROTEIN, PUTATIVE-RELATED"/>
    <property type="match status" value="1"/>
</dbReference>
<dbReference type="SMART" id="SM00456">
    <property type="entry name" value="WW"/>
    <property type="match status" value="1"/>
</dbReference>
<name>A0A420IF60_9PEZI</name>
<dbReference type="Pfam" id="PF00397">
    <property type="entry name" value="WW"/>
    <property type="match status" value="1"/>
</dbReference>
<dbReference type="InterPro" id="IPR001202">
    <property type="entry name" value="WW_dom"/>
</dbReference>
<evidence type="ECO:0000259" key="2">
    <source>
        <dbReference type="PROSITE" id="PS50020"/>
    </source>
</evidence>
<organism evidence="3 4">
    <name type="scientific">Golovinomyces cichoracearum</name>
    <dbReference type="NCBI Taxonomy" id="62708"/>
    <lineage>
        <taxon>Eukaryota</taxon>
        <taxon>Fungi</taxon>
        <taxon>Dikarya</taxon>
        <taxon>Ascomycota</taxon>
        <taxon>Pezizomycotina</taxon>
        <taxon>Leotiomycetes</taxon>
        <taxon>Erysiphales</taxon>
        <taxon>Erysiphaceae</taxon>
        <taxon>Golovinomyces</taxon>
    </lineage>
</organism>
<dbReference type="AlphaFoldDB" id="A0A420IF60"/>
<dbReference type="PANTHER" id="PTHR46689:SF2">
    <property type="entry name" value="WW DOMAIN PROTEIN (AFU_ORTHOLOGUE AFUA_6G06520)"/>
    <property type="match status" value="1"/>
</dbReference>
<dbReference type="InterPro" id="IPR038607">
    <property type="entry name" value="PhoD-like_sf"/>
</dbReference>
<dbReference type="InterPro" id="IPR018946">
    <property type="entry name" value="PhoD-like_MPP"/>
</dbReference>
<protein>
    <recommendedName>
        <fullName evidence="2">WW domain-containing protein</fullName>
    </recommendedName>
</protein>
<accession>A0A420IF60</accession>
<feature type="domain" description="WW" evidence="2">
    <location>
        <begin position="357"/>
        <end position="391"/>
    </location>
</feature>
<dbReference type="EMBL" id="MCBS01024559">
    <property type="protein sequence ID" value="RKF73176.1"/>
    <property type="molecule type" value="Genomic_DNA"/>
</dbReference>
<evidence type="ECO:0000313" key="4">
    <source>
        <dbReference type="Proteomes" id="UP000285326"/>
    </source>
</evidence>
<feature type="compositionally biased region" description="Polar residues" evidence="1">
    <location>
        <begin position="8"/>
        <end position="22"/>
    </location>
</feature>
<dbReference type="InterPro" id="IPR043904">
    <property type="entry name" value="PhoD_2-like"/>
</dbReference>
<dbReference type="PROSITE" id="PS01159">
    <property type="entry name" value="WW_DOMAIN_1"/>
    <property type="match status" value="1"/>
</dbReference>
<dbReference type="SUPFAM" id="SSF51045">
    <property type="entry name" value="WW domain"/>
    <property type="match status" value="1"/>
</dbReference>
<feature type="region of interest" description="Disordered" evidence="1">
    <location>
        <begin position="259"/>
        <end position="282"/>
    </location>
</feature>
<dbReference type="FunFam" id="2.20.70.10:FF:000028">
    <property type="entry name" value="WW domain-containing protein"/>
    <property type="match status" value="1"/>
</dbReference>
<dbReference type="Pfam" id="PF19050">
    <property type="entry name" value="PhoD_2"/>
    <property type="match status" value="1"/>
</dbReference>
<dbReference type="InterPro" id="IPR036020">
    <property type="entry name" value="WW_dom_sf"/>
</dbReference>
<sequence length="1089" mass="120334">MFSRHGKTTSQFGAGKNYSNIEDSPAVEPLRIRKSKSPTPPNSGRPSLAFETSNTGNQQPDPNDRDKTNTSIPNEIRSHLPPHMIDVEQIAEASIRPATYSKAKSASPKSKQNLKEDEGICSMRPRGLFSSLTSESQDTDISDQHTSNSKPQERNPEQNSQNTTYLQPDRFQNNQSNFPQELDASPSTRKNIPPHIKNGMGRVDSIVSISTTRASRGSPPGSPSDLIEGHQAANKLIGFTSPTRNSGTQASRKELHQLNLSQSPPPAYSSAASGSIQGIQAASDEKRNGTAVTVNAAFQKSFANLTVSNGAHLSEHPAFTNKTRNDTFDVQHATQSAQSQQYCNPSYFQGAGLNSPPLLPEGWISHLDQNSGQYYYIHLPTQATQWEFPTGPTPLNYNAAPHSQGLSTYGNLMSPGSSTFGKMPLASPGFSSRILGYNESMLSIASQTPTTAGFTGPPPSAGIDMYKVAPTNGVYFGPYLRYINMDIQKGIWLGTIMLITDAPQPPTIHIHRSVDLSPNPRQLKPNPVATHQRWTFYRYNVDLEMGETSSEKWTYAITSHLGCTRYEFVIASRFETQWRFIAHSGNDFSINTSSSERSKLGGIGFMWKDILQKHTECGGFHVQLGLGDQVYGDRLWKEIPLLKQWLAISGKENRKNAAWTARHEEDVSHAYFHYYTSHFDQPFLREAFAQIPHILQINHHDISFDGFGSYPDYLQSSNIFENIGRIGTDMYLLFQHHTTLDILRKSNYHSDLFTVTGSGWHFVKYLGPAIAVVGPDCRSERNQRQVLAGPTYQGIFPKVATLPSSIQHCIWMISVPIVYPRLDTVESIAQTFTTAKKGVTGTYNLLGKMTSSVAGVVGGKQAVASGFSQVKKVVGKSGLMGNVLNTFGDIDIADELRDMWTHESKDLERTYLIRTLQSIAHQKRVRMTFLSGDVNCGGAGLVHDPSHPSDYKTMYQIISSAVVAAPPPYYVLRMLHNHKSLYIPANGIRTTNAVSDTKEDMMEIFQTETNGAPRDLKKLIGRRNYVIFLAYDPETVTALNNGTSEEIGQQPNLSKKISLAVDFIVQGEAGLINTSKYGPVIIPCLEHSS</sequence>
<feature type="compositionally biased region" description="Polar residues" evidence="1">
    <location>
        <begin position="44"/>
        <end position="61"/>
    </location>
</feature>
<dbReference type="Gene3D" id="2.20.70.10">
    <property type="match status" value="1"/>
</dbReference>
<dbReference type="Gene3D" id="3.60.21.70">
    <property type="entry name" value="PhoD-like phosphatase"/>
    <property type="match status" value="1"/>
</dbReference>
<reference evidence="3 4" key="1">
    <citation type="journal article" date="2018" name="BMC Genomics">
        <title>Comparative genome analyses reveal sequence features reflecting distinct modes of host-adaptation between dicot and monocot powdery mildew.</title>
        <authorList>
            <person name="Wu Y."/>
            <person name="Ma X."/>
            <person name="Pan Z."/>
            <person name="Kale S.D."/>
            <person name="Song Y."/>
            <person name="King H."/>
            <person name="Zhang Q."/>
            <person name="Presley C."/>
            <person name="Deng X."/>
            <person name="Wei C.I."/>
            <person name="Xiao S."/>
        </authorList>
    </citation>
    <scope>NUCLEOTIDE SEQUENCE [LARGE SCALE GENOMIC DNA]</scope>
    <source>
        <strain evidence="3">UMSG1</strain>
    </source>
</reference>
<dbReference type="Proteomes" id="UP000285326">
    <property type="component" value="Unassembled WGS sequence"/>
</dbReference>
<gene>
    <name evidence="3" type="ORF">GcM1_245086</name>
</gene>
<dbReference type="CDD" id="cd00201">
    <property type="entry name" value="WW"/>
    <property type="match status" value="1"/>
</dbReference>